<dbReference type="AlphaFoldDB" id="A0A1H4CJN0"/>
<evidence type="ECO:0000313" key="2">
    <source>
        <dbReference type="Proteomes" id="UP000198846"/>
    </source>
</evidence>
<sequence>MTPITKKISKSILESIETDKIIYAEVTPPGAMGNSGGIIIYIKQNNSNEMLCYETSIYDDEQTYLLVEEKLFKHIDREDENSNKEQLYFDFYYGGMGNNVFINKKINLSIQDNYFIYQADDLEFQIFSSVQGVFDNVVNQMNSNKSTKLSLTKRISQKWIDKLEDNEIFVFGSNLDGLHGGGAAAVARKWGAIWGQGVGLQGQTYAIPTMQGGVETIEPYVDEFLTFAKSRPNLKFLVTEIGCGIAGFTVEQIAPLFKNSLDENIENIFLPESFYKILTNEKTPNR</sequence>
<keyword evidence="2" id="KW-1185">Reference proteome</keyword>
<protein>
    <submittedName>
        <fullName evidence="1">Uncharacterized protein</fullName>
    </submittedName>
</protein>
<reference evidence="2" key="1">
    <citation type="submission" date="2016-10" db="EMBL/GenBank/DDBJ databases">
        <authorList>
            <person name="Varghese N."/>
            <person name="Submissions S."/>
        </authorList>
    </citation>
    <scope>NUCLEOTIDE SEQUENCE [LARGE SCALE GENOMIC DNA]</scope>
    <source>
        <strain evidence="2">DSM 23842</strain>
    </source>
</reference>
<dbReference type="STRING" id="283786.SAMN04487990_12029"/>
<evidence type="ECO:0000313" key="1">
    <source>
        <dbReference type="EMBL" id="SEA60635.1"/>
    </source>
</evidence>
<dbReference type="EMBL" id="FNQK01000020">
    <property type="protein sequence ID" value="SEA60635.1"/>
    <property type="molecule type" value="Genomic_DNA"/>
</dbReference>
<dbReference type="Proteomes" id="UP000198846">
    <property type="component" value="Unassembled WGS sequence"/>
</dbReference>
<proteinExistence type="predicted"/>
<organism evidence="1 2">
    <name type="scientific">Bizionia paragorgiae</name>
    <dbReference type="NCBI Taxonomy" id="283786"/>
    <lineage>
        <taxon>Bacteria</taxon>
        <taxon>Pseudomonadati</taxon>
        <taxon>Bacteroidota</taxon>
        <taxon>Flavobacteriia</taxon>
        <taxon>Flavobacteriales</taxon>
        <taxon>Flavobacteriaceae</taxon>
        <taxon>Bizionia</taxon>
    </lineage>
</organism>
<accession>A0A1H4CJN0</accession>
<name>A0A1H4CJN0_BIZPA</name>
<gene>
    <name evidence="1" type="ORF">SAMN04487990_12029</name>
</gene>